<evidence type="ECO:0000313" key="2">
    <source>
        <dbReference type="Proteomes" id="UP001500021"/>
    </source>
</evidence>
<gene>
    <name evidence="1" type="ORF">GCM10009111_31080</name>
</gene>
<comment type="caution">
    <text evidence="1">The sequence shown here is derived from an EMBL/GenBank/DDBJ whole genome shotgun (WGS) entry which is preliminary data.</text>
</comment>
<organism evidence="1 2">
    <name type="scientific">Colwellia asteriadis</name>
    <dbReference type="NCBI Taxonomy" id="517723"/>
    <lineage>
        <taxon>Bacteria</taxon>
        <taxon>Pseudomonadati</taxon>
        <taxon>Pseudomonadota</taxon>
        <taxon>Gammaproteobacteria</taxon>
        <taxon>Alteromonadales</taxon>
        <taxon>Colwelliaceae</taxon>
        <taxon>Colwellia</taxon>
    </lineage>
</organism>
<dbReference type="Proteomes" id="UP001500021">
    <property type="component" value="Unassembled WGS sequence"/>
</dbReference>
<keyword evidence="2" id="KW-1185">Reference proteome</keyword>
<dbReference type="RefSeq" id="WP_215979929.1">
    <property type="nucleotide sequence ID" value="NZ_BAAAFA010000012.1"/>
</dbReference>
<reference evidence="2" key="1">
    <citation type="journal article" date="2019" name="Int. J. Syst. Evol. Microbiol.">
        <title>The Global Catalogue of Microorganisms (GCM) 10K type strain sequencing project: providing services to taxonomists for standard genome sequencing and annotation.</title>
        <authorList>
            <consortium name="The Broad Institute Genomics Platform"/>
            <consortium name="The Broad Institute Genome Sequencing Center for Infectious Disease"/>
            <person name="Wu L."/>
            <person name="Ma J."/>
        </authorList>
    </citation>
    <scope>NUCLEOTIDE SEQUENCE [LARGE SCALE GENOMIC DNA]</scope>
    <source>
        <strain evidence="2">JCM 15608</strain>
    </source>
</reference>
<proteinExistence type="predicted"/>
<protein>
    <recommendedName>
        <fullName evidence="3">DUF4440 domain-containing protein</fullName>
    </recommendedName>
</protein>
<accession>A0ABP3WMY0</accession>
<dbReference type="EMBL" id="BAAAFA010000012">
    <property type="protein sequence ID" value="GAA0822582.1"/>
    <property type="molecule type" value="Genomic_DNA"/>
</dbReference>
<evidence type="ECO:0000313" key="1">
    <source>
        <dbReference type="EMBL" id="GAA0822582.1"/>
    </source>
</evidence>
<evidence type="ECO:0008006" key="3">
    <source>
        <dbReference type="Google" id="ProtNLM"/>
    </source>
</evidence>
<name>A0ABP3WMY0_9GAMM</name>
<sequence length="137" mass="15672">MDELSFADVNILTEHIAEITVHPNVEISVAMITECDEYFTRQFSGPFALLINKINLYDYTFEAKISVVSQKNMMAIAVVTYDFQGESVAQSVRALRQEQRWNFKMFDGVESGWLQAYQWLKTEVKSMSSPNVNEVAS</sequence>